<evidence type="ECO:0000259" key="13">
    <source>
        <dbReference type="Pfam" id="PF18403"/>
    </source>
</evidence>
<keyword evidence="16" id="KW-1185">Reference proteome</keyword>
<dbReference type="GO" id="GO:0036503">
    <property type="term" value="P:ERAD pathway"/>
    <property type="evidence" value="ECO:0007669"/>
    <property type="project" value="TreeGrafter"/>
</dbReference>
<dbReference type="Gene3D" id="3.90.550.10">
    <property type="entry name" value="Spore Coat Polysaccharide Biosynthesis Protein SpsA, Chain A"/>
    <property type="match status" value="1"/>
</dbReference>
<dbReference type="InterPro" id="IPR040497">
    <property type="entry name" value="Glyco_transf_24"/>
</dbReference>
<dbReference type="FunFam" id="3.90.550.10:FF:000065">
    <property type="entry name" value="UDP-glucose:glycoprotein glucosyltransferase, putative"/>
    <property type="match status" value="1"/>
</dbReference>
<gene>
    <name evidence="15" type="ORF">SCHCODRAFT_70541</name>
</gene>
<comment type="similarity">
    <text evidence="4">Belongs to the glycosyltransferase 8 family.</text>
</comment>
<evidence type="ECO:0000256" key="6">
    <source>
        <dbReference type="ARBA" id="ARBA00022729"/>
    </source>
</evidence>
<dbReference type="InterPro" id="IPR029044">
    <property type="entry name" value="Nucleotide-diphossugar_trans"/>
</dbReference>
<comment type="pathway">
    <text evidence="3">Protein modification; protein glycosylation.</text>
</comment>
<dbReference type="CDD" id="cd06432">
    <property type="entry name" value="GT8_HUGT1_C_like"/>
    <property type="match status" value="1"/>
</dbReference>
<dbReference type="VEuPathDB" id="FungiDB:SCHCODRAFT_02516255"/>
<dbReference type="GO" id="GO:0005509">
    <property type="term" value="F:calcium ion binding"/>
    <property type="evidence" value="ECO:0007669"/>
    <property type="project" value="EnsemblFungi"/>
</dbReference>
<dbReference type="Pfam" id="PF18402">
    <property type="entry name" value="Thioredoxin_14"/>
    <property type="match status" value="1"/>
</dbReference>
<proteinExistence type="inferred from homology"/>
<dbReference type="InParanoid" id="D8QH13"/>
<dbReference type="InterPro" id="IPR040694">
    <property type="entry name" value="UGGT_TRXL_2"/>
</dbReference>
<dbReference type="Pfam" id="PF18403">
    <property type="entry name" value="Thioredoxin_15"/>
    <property type="match status" value="1"/>
</dbReference>
<keyword evidence="8" id="KW-0325">Glycoprotein</keyword>
<dbReference type="EMBL" id="GL377312">
    <property type="protein sequence ID" value="EFI92858.1"/>
    <property type="molecule type" value="Genomic_DNA"/>
</dbReference>
<feature type="domain" description="UGGT thioredoxin-like" evidence="11">
    <location>
        <begin position="292"/>
        <end position="421"/>
    </location>
</feature>
<dbReference type="InterPro" id="IPR009448">
    <property type="entry name" value="UDP-g_GGtrans"/>
</dbReference>
<dbReference type="GO" id="GO:0006491">
    <property type="term" value="P:N-glycan processing"/>
    <property type="evidence" value="ECO:0007669"/>
    <property type="project" value="EnsemblFungi"/>
</dbReference>
<evidence type="ECO:0000313" key="16">
    <source>
        <dbReference type="Proteomes" id="UP000007431"/>
    </source>
</evidence>
<evidence type="ECO:0000259" key="10">
    <source>
        <dbReference type="Pfam" id="PF18400"/>
    </source>
</evidence>
<dbReference type="PANTHER" id="PTHR11226">
    <property type="entry name" value="UDP-GLUCOSE GLYCOPROTEIN:GLUCOSYLTRANSFERASE"/>
    <property type="match status" value="1"/>
</dbReference>
<dbReference type="Pfam" id="PF18401">
    <property type="entry name" value="Thioredoxin_13"/>
    <property type="match status" value="1"/>
</dbReference>
<dbReference type="SUPFAM" id="SSF53448">
    <property type="entry name" value="Nucleotide-diphospho-sugar transferases"/>
    <property type="match status" value="1"/>
</dbReference>
<dbReference type="eggNOG" id="KOG1879">
    <property type="taxonomic scope" value="Eukaryota"/>
</dbReference>
<name>D8QH13_SCHCM</name>
<evidence type="ECO:0000259" key="11">
    <source>
        <dbReference type="Pfam" id="PF18401"/>
    </source>
</evidence>
<evidence type="ECO:0000256" key="3">
    <source>
        <dbReference type="ARBA" id="ARBA00004922"/>
    </source>
</evidence>
<keyword evidence="6 9" id="KW-0732">Signal</keyword>
<evidence type="ECO:0000256" key="2">
    <source>
        <dbReference type="ARBA" id="ARBA00004319"/>
    </source>
</evidence>
<evidence type="ECO:0000256" key="4">
    <source>
        <dbReference type="ARBA" id="ARBA00006351"/>
    </source>
</evidence>
<dbReference type="GO" id="GO:0018279">
    <property type="term" value="P:protein N-linked glycosylation via asparagine"/>
    <property type="evidence" value="ECO:0007669"/>
    <property type="project" value="TreeGrafter"/>
</dbReference>
<evidence type="ECO:0000256" key="7">
    <source>
        <dbReference type="ARBA" id="ARBA00022824"/>
    </source>
</evidence>
<reference evidence="15 16" key="1">
    <citation type="journal article" date="2010" name="Nat. Biotechnol.">
        <title>Genome sequence of the model mushroom Schizophyllum commune.</title>
        <authorList>
            <person name="Ohm R.A."/>
            <person name="de Jong J.F."/>
            <person name="Lugones L.G."/>
            <person name="Aerts A."/>
            <person name="Kothe E."/>
            <person name="Stajich J.E."/>
            <person name="de Vries R.P."/>
            <person name="Record E."/>
            <person name="Levasseur A."/>
            <person name="Baker S.E."/>
            <person name="Bartholomew K.A."/>
            <person name="Coutinho P.M."/>
            <person name="Erdmann S."/>
            <person name="Fowler T.J."/>
            <person name="Gathman A.C."/>
            <person name="Lombard V."/>
            <person name="Henrissat B."/>
            <person name="Knabe N."/>
            <person name="Kuees U."/>
            <person name="Lilly W.W."/>
            <person name="Lindquist E."/>
            <person name="Lucas S."/>
            <person name="Magnuson J.K."/>
            <person name="Piumi F."/>
            <person name="Raudaskoski M."/>
            <person name="Salamov A."/>
            <person name="Schmutz J."/>
            <person name="Schwarze F.W.M.R."/>
            <person name="vanKuyk P.A."/>
            <person name="Horton J.S."/>
            <person name="Grigoriev I.V."/>
            <person name="Woesten H.A.B."/>
        </authorList>
    </citation>
    <scope>NUCLEOTIDE SEQUENCE [LARGE SCALE GENOMIC DNA]</scope>
    <source>
        <strain evidence="16">H4-8 / FGSC 9210</strain>
    </source>
</reference>
<dbReference type="GO" id="GO:0005537">
    <property type="term" value="F:D-mannose binding"/>
    <property type="evidence" value="ECO:0007669"/>
    <property type="project" value="EnsemblFungi"/>
</dbReference>
<feature type="domain" description="Glucosyltransferase 24 catalytic" evidence="14">
    <location>
        <begin position="1213"/>
        <end position="1477"/>
    </location>
</feature>
<accession>D8QH13</accession>
<dbReference type="InterPro" id="IPR040525">
    <property type="entry name" value="UGGT_TRXL_4"/>
</dbReference>
<dbReference type="FunCoup" id="D8QH13">
    <property type="interactions" value="439"/>
</dbReference>
<dbReference type="HOGENOM" id="CLU_002668_1_0_1"/>
<dbReference type="GO" id="GO:0051082">
    <property type="term" value="F:unfolded protein binding"/>
    <property type="evidence" value="ECO:0007669"/>
    <property type="project" value="TreeGrafter"/>
</dbReference>
<feature type="domain" description="UGGT thioredoxin-like" evidence="12">
    <location>
        <begin position="429"/>
        <end position="684"/>
    </location>
</feature>
<dbReference type="UniPathway" id="UPA00378"/>
<dbReference type="GO" id="GO:0005788">
    <property type="term" value="C:endoplasmic reticulum lumen"/>
    <property type="evidence" value="ECO:0007669"/>
    <property type="project" value="UniProtKB-SubCell"/>
</dbReference>
<dbReference type="STRING" id="578458.D8QH13"/>
<dbReference type="Pfam" id="PF18404">
    <property type="entry name" value="Glyco_transf_24"/>
    <property type="match status" value="1"/>
</dbReference>
<evidence type="ECO:0000256" key="5">
    <source>
        <dbReference type="ARBA" id="ARBA00022679"/>
    </source>
</evidence>
<evidence type="ECO:0000313" key="15">
    <source>
        <dbReference type="EMBL" id="EFI92858.1"/>
    </source>
</evidence>
<dbReference type="PANTHER" id="PTHR11226:SF0">
    <property type="entry name" value="UDP-GLUCOSE:GLYCOPROTEIN GLUCOSYLTRANSFERASE"/>
    <property type="match status" value="1"/>
</dbReference>
<feature type="signal peptide" evidence="9">
    <location>
        <begin position="1"/>
        <end position="19"/>
    </location>
</feature>
<feature type="domain" description="UGGT thioredoxin-like" evidence="10">
    <location>
        <begin position="35"/>
        <end position="227"/>
    </location>
</feature>
<evidence type="ECO:0000256" key="8">
    <source>
        <dbReference type="ARBA" id="ARBA00023180"/>
    </source>
</evidence>
<dbReference type="GO" id="GO:0051787">
    <property type="term" value="F:misfolded protein binding"/>
    <property type="evidence" value="ECO:0007669"/>
    <property type="project" value="EnsemblFungi"/>
</dbReference>
<evidence type="ECO:0000259" key="14">
    <source>
        <dbReference type="Pfam" id="PF18404"/>
    </source>
</evidence>
<dbReference type="Pfam" id="PF06427">
    <property type="entry name" value="UDP-g_GGTase"/>
    <property type="match status" value="1"/>
</dbReference>
<dbReference type="InterPro" id="IPR040693">
    <property type="entry name" value="UGGT_TRXL_1"/>
</dbReference>
<dbReference type="Pfam" id="PF18400">
    <property type="entry name" value="Thioredoxin_12"/>
    <property type="match status" value="1"/>
</dbReference>
<dbReference type="GO" id="GO:0003980">
    <property type="term" value="F:UDP-glucose:glycoprotein glucosyltransferase activity"/>
    <property type="evidence" value="ECO:0007669"/>
    <property type="project" value="EnsemblFungi"/>
</dbReference>
<organism evidence="16">
    <name type="scientific">Schizophyllum commune (strain H4-8 / FGSC 9210)</name>
    <name type="common">Split gill fungus</name>
    <dbReference type="NCBI Taxonomy" id="578458"/>
    <lineage>
        <taxon>Eukaryota</taxon>
        <taxon>Fungi</taxon>
        <taxon>Dikarya</taxon>
        <taxon>Basidiomycota</taxon>
        <taxon>Agaricomycotina</taxon>
        <taxon>Agaricomycetes</taxon>
        <taxon>Agaricomycetidae</taxon>
        <taxon>Agaricales</taxon>
        <taxon>Schizophyllaceae</taxon>
        <taxon>Schizophyllum</taxon>
    </lineage>
</organism>
<comment type="subcellular location">
    <subcellularLocation>
        <location evidence="2">Endoplasmic reticulum lumen</location>
    </subcellularLocation>
</comment>
<keyword evidence="5 15" id="KW-0808">Transferase</keyword>
<evidence type="ECO:0000259" key="12">
    <source>
        <dbReference type="Pfam" id="PF18402"/>
    </source>
</evidence>
<dbReference type="Proteomes" id="UP000007431">
    <property type="component" value="Unassembled WGS sequence"/>
</dbReference>
<evidence type="ECO:0000256" key="1">
    <source>
        <dbReference type="ARBA" id="ARBA00001913"/>
    </source>
</evidence>
<sequence>MGVLRSILIPLYACKLAYAASPPVKVSLRLSWAAPHPLVETLETVAQENRDAFFPLLDALTDGDKLVSPQSLTPEAAYQAALEIAASGGLLSKPGSLAAVEMNLALHSATPTIEAFHQYYENLNQWVECGSWVDWYGQVVCDVEELARLAGIETLDANTTEKKYLLAFDHVYPDPQYELARPPRTAILYASLFSPNFRDLHSYLYEQASRPATHVEYVVRYVPEQDARSPNSLSGYGVSLDLKKTDYLVIDDRAARIRSSDGIEEATDDDEARDDILTLIEAYPVNDTVSDSSEPLSEDEIRELDMKATQIIIDSSDPLRTLLDLAQNFPRYAAPLARHSIPLNDTVAAELAHNAAKVQQGGSMMWLNGKGVAERDITAFGLLRLLRKEREVVLSLTGLGLSAGQAVELITHPAIAAAQKGKDYADGVFDASDREEGGDVIVWWNSMLEDSRYARWQPSINALLRPLYPGQFPSLKLNLFNIVIVADLTDPVAFNFVSNSVSNIIDRNFPFRFGVVPIGESLDSERLAKLFYGMIQEFGRKKTIIFMRKVAGRHTTEPKIDWGIVEFEYDDMVDQLEAKDPSKQYPELDDLLNRDVLPQSKIRSYTERLDLDTSSNKHGYVFVNGKYFELDDTFLRAMQSEVALQTNFLQEQLYAGQLSEDDSARMETYFYDLPGAQKRRSAYIHQPADELVIESLPELLAKARLSLAPSSYVYPPEAGFLPLTTYVVADLDSEEGLGLVKEALLSLDETSRTRLSFIHNPKDVEGSLVDKQPYSAQGSQTPLSREGGLADLVDGITTDSDAYEAYIKSSVLLARELHLQPGQSAVVANGRVVGPIERKEFKAVTFKDLEEYEMKKRVGPITEALSKITPEALERDRASVAELLSTASSVVASLQIPDPSEVGLYQAPASPRLRNYNLLEGRHTSFEFGDNSTALYQLAVIVDPLSEAAQKWTPLLAWLANVPDIYIQVYLNPAPLKELPLKRFYRYNVRPALEFDEQGNEVTAETIFRGLPVDPIYTLGMDVPQSWLVRPKKALYDLDNVQLNHLDPRDDALEAVFDLDYIVVEGHAREGSGAPPRGLQLELLAGETPIDDTLVVANLGYLQFKGKPGVYRLAIRPGVGPKVYELESVGSQGWDSPPVNVSGPEVAVTSFEGITLYPRFARRPGMERADVLSLRGLPEEPKGFLESLKSSLTSWFSNPPPMPAEVGKAQADINIFTVASGLLYERFASIMILSVLRNTNSTVKFWFIENFLSPTFLEFIPHFAEEYNFQYELVTYKWPSWLRQQKEKQRIIWAYKILFLDVLFPMDLKKVIFVDADQIVRADLKELVDLDLHGAPYGYTPMGDDNTEMEGFRFWKSGYWHDFLRGRPYHISALYVIDLDRFRRMAAGDILRQHYQALSADPGSLANLDQDLPNNLQREVPIFSLPEDWLWCETWCSKDRLHRAKTIDLCQNPLTKEPKLSRARQIPEWEVYDAEIAGFTRRLAEEGAIQSRLAAADANALANSGGSTEDAKTMASSASEVETQVAKPGEYPIDTHFGHVAEEL</sequence>
<feature type="chain" id="PRO_5003120869" evidence="9">
    <location>
        <begin position="20"/>
        <end position="1544"/>
    </location>
</feature>
<dbReference type="OMA" id="RQTKTRF"/>
<protein>
    <submittedName>
        <fullName evidence="15">Glycosyltransferase family 24 protein</fullName>
    </submittedName>
</protein>
<evidence type="ECO:0000256" key="9">
    <source>
        <dbReference type="SAM" id="SignalP"/>
    </source>
</evidence>
<comment type="cofactor">
    <cofactor evidence="1">
        <name>Ca(2+)</name>
        <dbReference type="ChEBI" id="CHEBI:29108"/>
    </cofactor>
</comment>
<keyword evidence="7" id="KW-0256">Endoplasmic reticulum</keyword>
<dbReference type="InterPro" id="IPR040692">
    <property type="entry name" value="UGGT_TRXL_3"/>
</dbReference>
<feature type="domain" description="UDP-glucose:glycoprotein glucosyltransferase thioredoxin-like" evidence="13">
    <location>
        <begin position="713"/>
        <end position="892"/>
    </location>
</feature>